<keyword evidence="2" id="KW-0456">Lyase</keyword>
<dbReference type="PANTHER" id="PTHR11941:SF54">
    <property type="entry name" value="ENOYL-COA HYDRATASE, MITOCHONDRIAL"/>
    <property type="match status" value="1"/>
</dbReference>
<accession>A0A6J7QKQ4</accession>
<dbReference type="GO" id="GO:0016829">
    <property type="term" value="F:lyase activity"/>
    <property type="evidence" value="ECO:0007669"/>
    <property type="project" value="UniProtKB-KW"/>
</dbReference>
<dbReference type="PANTHER" id="PTHR11941">
    <property type="entry name" value="ENOYL-COA HYDRATASE-RELATED"/>
    <property type="match status" value="1"/>
</dbReference>
<dbReference type="CDD" id="cd06558">
    <property type="entry name" value="crotonase-like"/>
    <property type="match status" value="1"/>
</dbReference>
<dbReference type="InterPro" id="IPR001753">
    <property type="entry name" value="Enoyl-CoA_hydra/iso"/>
</dbReference>
<dbReference type="EMBL" id="CAFBOF010000008">
    <property type="protein sequence ID" value="CAB4973313.1"/>
    <property type="molecule type" value="Genomic_DNA"/>
</dbReference>
<proteinExistence type="inferred from homology"/>
<sequence>MPILWKTQGSIGVALIDRPERRNALDAALCDELRDCLIKNPDLGAVVIGSTGDRSFCAGADLGQRSQDVGGLEPGGGDTFRPAFEALLDEIVTYPTPVIAAINGTALGAGMQLAVACDLRVVSDNAVFGIPAARLGVVISAANTQRLMRVVGSAAARDILLTARTLNIDEAERCGLVQRRASNALEAATALAVEVAALAPLSVRSNKYAIGIIESTNQLDPKAIAALKERETEAFSSEDLREGLAAFSEKRVPKFRGF</sequence>
<evidence type="ECO:0000313" key="5">
    <source>
        <dbReference type="EMBL" id="CAB5015002.1"/>
    </source>
</evidence>
<dbReference type="InterPro" id="IPR029045">
    <property type="entry name" value="ClpP/crotonase-like_dom_sf"/>
</dbReference>
<evidence type="ECO:0000256" key="2">
    <source>
        <dbReference type="ARBA" id="ARBA00023239"/>
    </source>
</evidence>
<organism evidence="5">
    <name type="scientific">freshwater metagenome</name>
    <dbReference type="NCBI Taxonomy" id="449393"/>
    <lineage>
        <taxon>unclassified sequences</taxon>
        <taxon>metagenomes</taxon>
        <taxon>ecological metagenomes</taxon>
    </lineage>
</organism>
<protein>
    <submittedName>
        <fullName evidence="5">Unannotated protein</fullName>
    </submittedName>
</protein>
<dbReference type="EMBL" id="CAEZYK010000096">
    <property type="protein sequence ID" value="CAB4732124.1"/>
    <property type="molecule type" value="Genomic_DNA"/>
</dbReference>
<comment type="similarity">
    <text evidence="1">Belongs to the enoyl-CoA hydratase/isomerase family.</text>
</comment>
<dbReference type="Pfam" id="PF00378">
    <property type="entry name" value="ECH_1"/>
    <property type="match status" value="1"/>
</dbReference>
<dbReference type="InterPro" id="IPR018376">
    <property type="entry name" value="Enoyl-CoA_hyd/isom_CS"/>
</dbReference>
<gene>
    <name evidence="3" type="ORF">UFOPK2683_01349</name>
    <name evidence="4" type="ORF">UFOPK3897_00625</name>
    <name evidence="5" type="ORF">UFOPK4121_00273</name>
</gene>
<evidence type="ECO:0000313" key="4">
    <source>
        <dbReference type="EMBL" id="CAB4973313.1"/>
    </source>
</evidence>
<dbReference type="PROSITE" id="PS00166">
    <property type="entry name" value="ENOYL_COA_HYDRATASE"/>
    <property type="match status" value="1"/>
</dbReference>
<dbReference type="GO" id="GO:0006635">
    <property type="term" value="P:fatty acid beta-oxidation"/>
    <property type="evidence" value="ECO:0007669"/>
    <property type="project" value="TreeGrafter"/>
</dbReference>
<dbReference type="SUPFAM" id="SSF52096">
    <property type="entry name" value="ClpP/crotonase"/>
    <property type="match status" value="1"/>
</dbReference>
<dbReference type="Gene3D" id="3.90.226.10">
    <property type="entry name" value="2-enoyl-CoA Hydratase, Chain A, domain 1"/>
    <property type="match status" value="1"/>
</dbReference>
<dbReference type="EMBL" id="CAFBPQ010000004">
    <property type="protein sequence ID" value="CAB5015002.1"/>
    <property type="molecule type" value="Genomic_DNA"/>
</dbReference>
<evidence type="ECO:0000256" key="1">
    <source>
        <dbReference type="ARBA" id="ARBA00005254"/>
    </source>
</evidence>
<dbReference type="Gene3D" id="1.10.12.10">
    <property type="entry name" value="Lyase 2-enoyl-coa Hydratase, Chain A, domain 2"/>
    <property type="match status" value="1"/>
</dbReference>
<dbReference type="AlphaFoldDB" id="A0A6J7QKQ4"/>
<dbReference type="InterPro" id="IPR014748">
    <property type="entry name" value="Enoyl-CoA_hydra_C"/>
</dbReference>
<evidence type="ECO:0000313" key="3">
    <source>
        <dbReference type="EMBL" id="CAB4732124.1"/>
    </source>
</evidence>
<name>A0A6J7QKQ4_9ZZZZ</name>
<reference evidence="5" key="1">
    <citation type="submission" date="2020-05" db="EMBL/GenBank/DDBJ databases">
        <authorList>
            <person name="Chiriac C."/>
            <person name="Salcher M."/>
            <person name="Ghai R."/>
            <person name="Kavagutti S V."/>
        </authorList>
    </citation>
    <scope>NUCLEOTIDE SEQUENCE</scope>
</reference>